<evidence type="ECO:0000256" key="2">
    <source>
        <dbReference type="ARBA" id="ARBA00022723"/>
    </source>
</evidence>
<evidence type="ECO:0000313" key="4">
    <source>
        <dbReference type="Proteomes" id="UP001560573"/>
    </source>
</evidence>
<comment type="caution">
    <text evidence="3">The sequence shown here is derived from an EMBL/GenBank/DDBJ whole genome shotgun (WGS) entry which is preliminary data.</text>
</comment>
<dbReference type="Proteomes" id="UP001560573">
    <property type="component" value="Unassembled WGS sequence"/>
</dbReference>
<dbReference type="Pfam" id="PF05163">
    <property type="entry name" value="DinB"/>
    <property type="match status" value="1"/>
</dbReference>
<accession>A0ABV3ZGM1</accession>
<comment type="similarity">
    <text evidence="1">Belongs to the DinB family.</text>
</comment>
<organism evidence="3 4">
    <name type="scientific">Danxiaibacter flavus</name>
    <dbReference type="NCBI Taxonomy" id="3049108"/>
    <lineage>
        <taxon>Bacteria</taxon>
        <taxon>Pseudomonadati</taxon>
        <taxon>Bacteroidota</taxon>
        <taxon>Chitinophagia</taxon>
        <taxon>Chitinophagales</taxon>
        <taxon>Chitinophagaceae</taxon>
        <taxon>Danxiaibacter</taxon>
    </lineage>
</organism>
<dbReference type="EMBL" id="JAULBC010000003">
    <property type="protein sequence ID" value="MEX6688231.1"/>
    <property type="molecule type" value="Genomic_DNA"/>
</dbReference>
<dbReference type="SUPFAM" id="SSF109854">
    <property type="entry name" value="DinB/YfiT-like putative metalloenzymes"/>
    <property type="match status" value="1"/>
</dbReference>
<proteinExistence type="inferred from homology"/>
<dbReference type="RefSeq" id="WP_369329639.1">
    <property type="nucleotide sequence ID" value="NZ_JAULBC010000003.1"/>
</dbReference>
<evidence type="ECO:0000313" key="3">
    <source>
        <dbReference type="EMBL" id="MEX6688231.1"/>
    </source>
</evidence>
<keyword evidence="2" id="KW-0479">Metal-binding</keyword>
<gene>
    <name evidence="3" type="ORF">QTN47_12030</name>
</gene>
<dbReference type="InterPro" id="IPR007837">
    <property type="entry name" value="DinB"/>
</dbReference>
<evidence type="ECO:0000256" key="1">
    <source>
        <dbReference type="ARBA" id="ARBA00008635"/>
    </source>
</evidence>
<dbReference type="InterPro" id="IPR034660">
    <property type="entry name" value="DinB/YfiT-like"/>
</dbReference>
<name>A0ABV3ZGM1_9BACT</name>
<dbReference type="Gene3D" id="1.20.120.450">
    <property type="entry name" value="dinb family like domain"/>
    <property type="match status" value="1"/>
</dbReference>
<reference evidence="3 4" key="1">
    <citation type="submission" date="2023-07" db="EMBL/GenBank/DDBJ databases">
        <authorList>
            <person name="Lian W.-H."/>
        </authorList>
    </citation>
    <scope>NUCLEOTIDE SEQUENCE [LARGE SCALE GENOMIC DNA]</scope>
    <source>
        <strain evidence="3 4">SYSU DXS3180</strain>
    </source>
</reference>
<keyword evidence="4" id="KW-1185">Reference proteome</keyword>
<sequence>MSNLLNTTAAATTVVITPEELLRHWQGHRSLTRRVIEAFPENEFFSYSIGGMRPFYEMVIELIDIAGPGIHGIVTNEWSRLPEGDHSVNSFAKTKKEVLHRWDEITAQINSLWPLIPPQRFQEVIKSFEQYEGPAYSSLLYFIDNEIHHRAQGYVYLRSLGIQPPFFWDREF</sequence>
<protein>
    <submittedName>
        <fullName evidence="3">DinB family protein</fullName>
    </submittedName>
</protein>